<dbReference type="Proteomes" id="UP000758701">
    <property type="component" value="Unassembled WGS sequence"/>
</dbReference>
<comment type="caution">
    <text evidence="10">The sequence shown here is derived from an EMBL/GenBank/DDBJ whole genome shotgun (WGS) entry which is preliminary data.</text>
</comment>
<keyword evidence="4 8" id="KW-0812">Transmembrane</keyword>
<feature type="transmembrane region" description="Helical" evidence="8">
    <location>
        <begin position="670"/>
        <end position="693"/>
    </location>
</feature>
<evidence type="ECO:0000256" key="3">
    <source>
        <dbReference type="ARBA" id="ARBA00022475"/>
    </source>
</evidence>
<keyword evidence="6 8" id="KW-0472">Membrane</keyword>
<dbReference type="InterPro" id="IPR050545">
    <property type="entry name" value="Mycobact_MmpL"/>
</dbReference>
<feature type="transmembrane region" description="Helical" evidence="8">
    <location>
        <begin position="304"/>
        <end position="330"/>
    </location>
</feature>
<feature type="transmembrane region" description="Helical" evidence="8">
    <location>
        <begin position="270"/>
        <end position="298"/>
    </location>
</feature>
<dbReference type="EMBL" id="JAHSTP010000005">
    <property type="protein sequence ID" value="MBZ6152800.1"/>
    <property type="molecule type" value="Genomic_DNA"/>
</dbReference>
<dbReference type="PROSITE" id="PS50156">
    <property type="entry name" value="SSD"/>
    <property type="match status" value="1"/>
</dbReference>
<comment type="subcellular location">
    <subcellularLocation>
        <location evidence="1">Cell membrane</location>
        <topology evidence="1">Multi-pass membrane protein</topology>
    </subcellularLocation>
</comment>
<evidence type="ECO:0000256" key="2">
    <source>
        <dbReference type="ARBA" id="ARBA00010157"/>
    </source>
</evidence>
<dbReference type="Pfam" id="PF03176">
    <property type="entry name" value="MMPL"/>
    <property type="match status" value="2"/>
</dbReference>
<accession>A0ABS7W671</accession>
<keyword evidence="5 8" id="KW-1133">Transmembrane helix</keyword>
<reference evidence="10 11" key="1">
    <citation type="submission" date="2021-06" db="EMBL/GenBank/DDBJ databases">
        <title>Ecological speciation of a Streptomyces species isolated from different habitats and geographic origins.</title>
        <authorList>
            <person name="Wang J."/>
        </authorList>
    </citation>
    <scope>NUCLEOTIDE SEQUENCE [LARGE SCALE GENOMIC DNA]</scope>
    <source>
        <strain evidence="10 11">FXJ8.012</strain>
    </source>
</reference>
<organism evidence="10 11">
    <name type="scientific">Streptomyces olivaceus</name>
    <dbReference type="NCBI Taxonomy" id="47716"/>
    <lineage>
        <taxon>Bacteria</taxon>
        <taxon>Bacillati</taxon>
        <taxon>Actinomycetota</taxon>
        <taxon>Actinomycetes</taxon>
        <taxon>Kitasatosporales</taxon>
        <taxon>Streptomycetaceae</taxon>
        <taxon>Streptomyces</taxon>
    </lineage>
</organism>
<evidence type="ECO:0000256" key="5">
    <source>
        <dbReference type="ARBA" id="ARBA00022989"/>
    </source>
</evidence>
<dbReference type="InterPro" id="IPR004869">
    <property type="entry name" value="MMPL_dom"/>
</dbReference>
<feature type="region of interest" description="Disordered" evidence="7">
    <location>
        <begin position="333"/>
        <end position="355"/>
    </location>
</feature>
<evidence type="ECO:0000313" key="10">
    <source>
        <dbReference type="EMBL" id="MBZ6152800.1"/>
    </source>
</evidence>
<gene>
    <name evidence="10" type="ORF">KVH32_16760</name>
</gene>
<sequence>MATLLYKLGRSAFRRRGRFLAGWLLLLALVGGGLAAFGSHLDSEATIPGSQAQKGIDILEKSLPSSTGVTAQIVFVAPRGSTVDDARYRSVIEKTVETAGGAPQVETAVDPFEAESVSADRRTAMAQVLYPVKRDALRDTSVEELERIAFDARSSGLQAEVGGTIYSTAGLEVGIGEVIGLAVAVVVLLVTFGSLLAAGLPLLTALLGLVVGLGGLLLVSNIATVSSTAPSLALMIGLAVGIDYALLILSRHRTQLASGMDPEESAGRATGTAGSAVVFAGLTVIVALCGLTVVGIPFLSVMGLAAAGTVLLSVLVAVTLLPALLGFAGARLRPRSGSRTDRRERATQDGHRRTGGERWARLVTRRPLVTVVAVVIGLGVMALPAAQLSLAMPDNGTAAPESTQRKAYDLISDAFGPGRNGRLLVLVQTDGADPGATAGTVARGIDDLGLPEVLSVSAPQTATDGRTAIVTVVPKAGPRADETVGLVRDIRAATPALADRTDSDVLVTGSTAAAIDVSDRLKDSLLPFAVIVVGLALLLLLLVFRSIVVPLKAAFGFLLSVAASFGAVVAVFQWGWLADRIGVPTTGPVFSFMPIVLMAVLFGLAMDYEVFLVSRMREEYVHTGRHGASVISGARHASRVVTAAALIMFAVFASFVTAEDLTLKPIALGLAVGILVDAVVVRMTLVPAILALVGERSWWLPRWLDRMLPDLDMEGAKLGAPTRPEDSGPAPAPPGRGNGTCPTIT</sequence>
<feature type="transmembrane region" description="Helical" evidence="8">
    <location>
        <begin position="589"/>
        <end position="608"/>
    </location>
</feature>
<feature type="transmembrane region" description="Helical" evidence="8">
    <location>
        <begin position="368"/>
        <end position="386"/>
    </location>
</feature>
<dbReference type="Gene3D" id="1.20.1640.10">
    <property type="entry name" value="Multidrug efflux transporter AcrB transmembrane domain"/>
    <property type="match status" value="2"/>
</dbReference>
<feature type="domain" description="SSD" evidence="9">
    <location>
        <begin position="195"/>
        <end position="327"/>
    </location>
</feature>
<feature type="transmembrane region" description="Helical" evidence="8">
    <location>
        <begin position="229"/>
        <end position="249"/>
    </location>
</feature>
<evidence type="ECO:0000256" key="7">
    <source>
        <dbReference type="SAM" id="MobiDB-lite"/>
    </source>
</evidence>
<evidence type="ECO:0000313" key="11">
    <source>
        <dbReference type="Proteomes" id="UP000758701"/>
    </source>
</evidence>
<feature type="transmembrane region" description="Helical" evidence="8">
    <location>
        <begin position="178"/>
        <end position="198"/>
    </location>
</feature>
<protein>
    <submittedName>
        <fullName evidence="10">MMPL family transporter</fullName>
    </submittedName>
</protein>
<dbReference type="SUPFAM" id="SSF82866">
    <property type="entry name" value="Multidrug efflux transporter AcrB transmembrane domain"/>
    <property type="match status" value="2"/>
</dbReference>
<evidence type="ECO:0000256" key="6">
    <source>
        <dbReference type="ARBA" id="ARBA00023136"/>
    </source>
</evidence>
<proteinExistence type="inferred from homology"/>
<evidence type="ECO:0000259" key="9">
    <source>
        <dbReference type="PROSITE" id="PS50156"/>
    </source>
</evidence>
<keyword evidence="3" id="KW-1003">Cell membrane</keyword>
<feature type="compositionally biased region" description="Basic and acidic residues" evidence="7">
    <location>
        <begin position="338"/>
        <end position="355"/>
    </location>
</feature>
<dbReference type="InterPro" id="IPR000731">
    <property type="entry name" value="SSD"/>
</dbReference>
<feature type="transmembrane region" description="Helical" evidence="8">
    <location>
        <begin position="205"/>
        <end position="223"/>
    </location>
</feature>
<evidence type="ECO:0000256" key="4">
    <source>
        <dbReference type="ARBA" id="ARBA00022692"/>
    </source>
</evidence>
<dbReference type="RefSeq" id="WP_224309419.1">
    <property type="nucleotide sequence ID" value="NZ_JAHSST010000004.1"/>
</dbReference>
<name>A0ABS7W671_STROV</name>
<evidence type="ECO:0000256" key="1">
    <source>
        <dbReference type="ARBA" id="ARBA00004651"/>
    </source>
</evidence>
<evidence type="ECO:0000256" key="8">
    <source>
        <dbReference type="SAM" id="Phobius"/>
    </source>
</evidence>
<dbReference type="PANTHER" id="PTHR33406">
    <property type="entry name" value="MEMBRANE PROTEIN MJ1562-RELATED"/>
    <property type="match status" value="1"/>
</dbReference>
<keyword evidence="11" id="KW-1185">Reference proteome</keyword>
<comment type="similarity">
    <text evidence="2">Belongs to the resistance-nodulation-cell division (RND) (TC 2.A.6) family. MmpL subfamily.</text>
</comment>
<feature type="transmembrane region" description="Helical" evidence="8">
    <location>
        <begin position="525"/>
        <end position="544"/>
    </location>
</feature>
<feature type="transmembrane region" description="Helical" evidence="8">
    <location>
        <begin position="640"/>
        <end position="658"/>
    </location>
</feature>
<feature type="region of interest" description="Disordered" evidence="7">
    <location>
        <begin position="715"/>
        <end position="745"/>
    </location>
</feature>
<feature type="transmembrane region" description="Helical" evidence="8">
    <location>
        <begin position="556"/>
        <end position="577"/>
    </location>
</feature>
<dbReference type="PANTHER" id="PTHR33406:SF11">
    <property type="entry name" value="MEMBRANE PROTEIN SCO6666-RELATED"/>
    <property type="match status" value="1"/>
</dbReference>